<dbReference type="InterPro" id="IPR037883">
    <property type="entry name" value="Knr4/Smi1-like_sf"/>
</dbReference>
<dbReference type="SUPFAM" id="SSF160631">
    <property type="entry name" value="SMI1/KNR4-like"/>
    <property type="match status" value="1"/>
</dbReference>
<dbReference type="Gene3D" id="3.40.1580.10">
    <property type="entry name" value="SMI1/KNR4-like"/>
    <property type="match status" value="1"/>
</dbReference>
<evidence type="ECO:0000259" key="2">
    <source>
        <dbReference type="SMART" id="SM00860"/>
    </source>
</evidence>
<evidence type="ECO:0000313" key="3">
    <source>
        <dbReference type="EMBL" id="MBH5335410.1"/>
    </source>
</evidence>
<name>A0ABS0NJN4_9ACTN</name>
<accession>A0ABS0NJN4</accession>
<feature type="region of interest" description="Disordered" evidence="1">
    <location>
        <begin position="79"/>
        <end position="102"/>
    </location>
</feature>
<reference evidence="3 4" key="1">
    <citation type="submission" date="2020-09" db="EMBL/GenBank/DDBJ databases">
        <title>Biosynthesis of the nuclear factor of activated T cells inhibitor NFAT-133 and its congeners in Streptomyces pactum.</title>
        <authorList>
            <person name="Zhou W."/>
            <person name="Posri P."/>
            <person name="Abugrain M.E."/>
            <person name="Weisberg A.J."/>
            <person name="Chang J.H."/>
            <person name="Mahmud T."/>
        </authorList>
    </citation>
    <scope>NUCLEOTIDE SEQUENCE [LARGE SCALE GENOMIC DNA]</scope>
    <source>
        <strain evidence="3 4">ATCC 27456</strain>
    </source>
</reference>
<feature type="compositionally biased region" description="Pro residues" evidence="1">
    <location>
        <begin position="84"/>
        <end position="100"/>
    </location>
</feature>
<dbReference type="RefSeq" id="WP_197988967.1">
    <property type="nucleotide sequence ID" value="NZ_JACYXC010000001.1"/>
</dbReference>
<dbReference type="Pfam" id="PF09346">
    <property type="entry name" value="SMI1_KNR4"/>
    <property type="match status" value="1"/>
</dbReference>
<comment type="caution">
    <text evidence="3">The sequence shown here is derived from an EMBL/GenBank/DDBJ whole genome shotgun (WGS) entry which is preliminary data.</text>
</comment>
<dbReference type="InterPro" id="IPR018958">
    <property type="entry name" value="Knr4/Smi1-like_dom"/>
</dbReference>
<protein>
    <submittedName>
        <fullName evidence="3">SMI1/KNR4 family protein</fullName>
    </submittedName>
</protein>
<organism evidence="3 4">
    <name type="scientific">Streptomyces pactum</name>
    <dbReference type="NCBI Taxonomy" id="68249"/>
    <lineage>
        <taxon>Bacteria</taxon>
        <taxon>Bacillati</taxon>
        <taxon>Actinomycetota</taxon>
        <taxon>Actinomycetes</taxon>
        <taxon>Kitasatosporales</taxon>
        <taxon>Streptomycetaceae</taxon>
        <taxon>Streptomyces</taxon>
    </lineage>
</organism>
<dbReference type="SMART" id="SM00860">
    <property type="entry name" value="SMI1_KNR4"/>
    <property type="match status" value="1"/>
</dbReference>
<keyword evidence="4" id="KW-1185">Reference proteome</keyword>
<gene>
    <name evidence="3" type="ORF">IHE55_11615</name>
</gene>
<dbReference type="EMBL" id="JACYXC010000001">
    <property type="protein sequence ID" value="MBH5335410.1"/>
    <property type="molecule type" value="Genomic_DNA"/>
</dbReference>
<evidence type="ECO:0000256" key="1">
    <source>
        <dbReference type="SAM" id="MobiDB-lite"/>
    </source>
</evidence>
<evidence type="ECO:0000313" key="4">
    <source>
        <dbReference type="Proteomes" id="UP000807371"/>
    </source>
</evidence>
<dbReference type="Proteomes" id="UP000807371">
    <property type="component" value="Unassembled WGS sequence"/>
</dbReference>
<feature type="domain" description="Knr4/Smi1-like" evidence="2">
    <location>
        <begin position="42"/>
        <end position="200"/>
    </location>
</feature>
<proteinExistence type="predicted"/>
<sequence length="227" mass="24526">MDGIWTGVRERVLALREAPGRTEVFGAESPRGGGHGFELLPVLTEAEVRAVERSLAVELPAEYRSFLLEVGAGGAGPDYGLFPLRPPGPDTPPSPEPPFRPELTAELESGEPERDDYADEAAFLAAYQLWDARADELHDALTDGTLCIGERGCAYYNLLVINGPHLGTVWEDVRAVGEGVVPLRLPGGTGPVPFARWYLNWLHHAERRAWDTAAGAPPRPRATDGAA</sequence>